<dbReference type="InterPro" id="IPR051251">
    <property type="entry name" value="STK_FNIP-Repeat"/>
</dbReference>
<dbReference type="Pfam" id="PF13855">
    <property type="entry name" value="LRR_8"/>
    <property type="match status" value="1"/>
</dbReference>
<keyword evidence="3" id="KW-1185">Reference proteome</keyword>
<dbReference type="PROSITE" id="PS50181">
    <property type="entry name" value="FBOX"/>
    <property type="match status" value="1"/>
</dbReference>
<accession>A0A8J5UTC1</accession>
<protein>
    <recommendedName>
        <fullName evidence="1">F-box domain-containing protein</fullName>
    </recommendedName>
</protein>
<evidence type="ECO:0000313" key="3">
    <source>
        <dbReference type="Proteomes" id="UP000694255"/>
    </source>
</evidence>
<dbReference type="EMBL" id="JAGSYN010000048">
    <property type="protein sequence ID" value="KAG7665612.1"/>
    <property type="molecule type" value="Genomic_DNA"/>
</dbReference>
<dbReference type="PANTHER" id="PTHR32134">
    <property type="entry name" value="FNIP REPEAT-CONTAINING PROTEIN"/>
    <property type="match status" value="1"/>
</dbReference>
<dbReference type="RefSeq" id="XP_049265844.1">
    <property type="nucleotide sequence ID" value="XM_049410534.1"/>
</dbReference>
<gene>
    <name evidence="2" type="ORF">J8A68_000818</name>
</gene>
<dbReference type="Proteomes" id="UP000694255">
    <property type="component" value="Unassembled WGS sequence"/>
</dbReference>
<dbReference type="PANTHER" id="PTHR32134:SF92">
    <property type="entry name" value="FNIP REPEAT-CONTAINING PROTEIN"/>
    <property type="match status" value="1"/>
</dbReference>
<evidence type="ECO:0000313" key="2">
    <source>
        <dbReference type="EMBL" id="KAG7665612.1"/>
    </source>
</evidence>
<sequence>MTNSQIHVSIFSLPQDVLELVLSYIPTINLLSFTNIPNLDELIRNELRNRHIKVIVYGKSATRPNTDPYPAEFWEREIIGDDSRLDSRSVSRYEDLNRIVFNEPDSVERFLDFKQRHPNLIANLNIVENDILEELVTEAPWCFQDIQSLTFTERQQSENYSETLSSLLYKYLTVQLSDLGINLPEMIWSLELSDFFKQKNHLQLTPIEYQIKELSTRCPIEVEDYKYLPRALQTLNTKLALHSPRCTLELPLTLEQLTIDFDSVEDLTEINISDLPKLKKLRLDSFPSQGLRSMNAPKQLENLSIFSRNLVSLESIAEYHMLRELEVSIAHSDGESMLDCTLPDSLQRLRFTWWVFRNSDRQGEDVEESHCMSPVRLPSNLKSLDFQTNSPLLCLREWIIPPSLRVLSFDVEKLPVGFKIPPNLISLSIRCSENGSLPRPLPKSLIRLHTTLVPPTKWYLTQLKNLTQLNCDFIKHRKSSFDWKLPTSLKRLIIAHCSLEALNINVPNLKAVDLHLKFPDHLEKLELPSSVVDLKIYSIRDNKISELSISKKHKLPTKLKTLNLLHDCMDSKSLNNLHLKKYQHLWYINLFKNKIKKVADGVFPASTKVLILSSNPLNEVEPNAFKNLPNLQYLYLDCCNLGVAAARNQSLEFPTSLKYVQLSCNYLKDISSFHFPSENMTRIRLSFNTFPDKEKIVETLKAKLGENVAIEI</sequence>
<feature type="domain" description="F-box" evidence="1">
    <location>
        <begin position="7"/>
        <end position="36"/>
    </location>
</feature>
<evidence type="ECO:0000259" key="1">
    <source>
        <dbReference type="PROSITE" id="PS50181"/>
    </source>
</evidence>
<dbReference type="InterPro" id="IPR001810">
    <property type="entry name" value="F-box_dom"/>
</dbReference>
<dbReference type="OrthoDB" id="4019115at2759"/>
<reference evidence="2 3" key="1">
    <citation type="journal article" date="2021" name="DNA Res.">
        <title>Genome analysis of Candida subhashii reveals its hybrid nature and dual mitochondrial genome conformations.</title>
        <authorList>
            <person name="Mixao V."/>
            <person name="Hegedusova E."/>
            <person name="Saus E."/>
            <person name="Pryszcz L.P."/>
            <person name="Cillingova A."/>
            <person name="Nosek J."/>
            <person name="Gabaldon T."/>
        </authorList>
    </citation>
    <scope>NUCLEOTIDE SEQUENCE [LARGE SCALE GENOMIC DNA]</scope>
    <source>
        <strain evidence="2 3">CBS 10753</strain>
    </source>
</reference>
<dbReference type="AlphaFoldDB" id="A0A8J5UTC1"/>
<dbReference type="GeneID" id="73467619"/>
<organism evidence="2 3">
    <name type="scientific">[Candida] subhashii</name>
    <dbReference type="NCBI Taxonomy" id="561895"/>
    <lineage>
        <taxon>Eukaryota</taxon>
        <taxon>Fungi</taxon>
        <taxon>Dikarya</taxon>
        <taxon>Ascomycota</taxon>
        <taxon>Saccharomycotina</taxon>
        <taxon>Pichiomycetes</taxon>
        <taxon>Debaryomycetaceae</taxon>
        <taxon>Spathaspora</taxon>
    </lineage>
</organism>
<comment type="caution">
    <text evidence="2">The sequence shown here is derived from an EMBL/GenBank/DDBJ whole genome shotgun (WGS) entry which is preliminary data.</text>
</comment>
<dbReference type="InterPro" id="IPR001611">
    <property type="entry name" value="Leu-rich_rpt"/>
</dbReference>
<proteinExistence type="predicted"/>
<name>A0A8J5UTC1_9ASCO</name>